<feature type="domain" description="Piwi" evidence="2">
    <location>
        <begin position="638"/>
        <end position="969"/>
    </location>
</feature>
<dbReference type="PROSITE" id="PS50822">
    <property type="entry name" value="PIWI"/>
    <property type="match status" value="1"/>
</dbReference>
<dbReference type="Pfam" id="PF16488">
    <property type="entry name" value="ArgoL2"/>
    <property type="match status" value="1"/>
</dbReference>
<accession>A0A1C1CAD6</accession>
<dbReference type="eggNOG" id="KOG1041">
    <property type="taxonomic scope" value="Eukaryota"/>
</dbReference>
<dbReference type="CDD" id="cd04657">
    <property type="entry name" value="Piwi_ago-like"/>
    <property type="match status" value="1"/>
</dbReference>
<dbReference type="SMART" id="SM01163">
    <property type="entry name" value="DUF1785"/>
    <property type="match status" value="1"/>
</dbReference>
<dbReference type="EMBL" id="LGRB01000019">
    <property type="protein sequence ID" value="OCT45513.1"/>
    <property type="molecule type" value="Genomic_DNA"/>
</dbReference>
<dbReference type="Proteomes" id="UP000094526">
    <property type="component" value="Unassembled WGS sequence"/>
</dbReference>
<dbReference type="InterPro" id="IPR014811">
    <property type="entry name" value="ArgoL1"/>
</dbReference>
<dbReference type="PANTHER" id="PTHR22891">
    <property type="entry name" value="EUKARYOTIC TRANSLATION INITIATION FACTOR 2C"/>
    <property type="match status" value="1"/>
</dbReference>
<dbReference type="GO" id="GO:0003723">
    <property type="term" value="F:RNA binding"/>
    <property type="evidence" value="ECO:0007669"/>
    <property type="project" value="InterPro"/>
</dbReference>
<dbReference type="Gene3D" id="2.170.260.10">
    <property type="entry name" value="paz domain"/>
    <property type="match status" value="1"/>
</dbReference>
<dbReference type="SUPFAM" id="SSF101690">
    <property type="entry name" value="PAZ domain"/>
    <property type="match status" value="1"/>
</dbReference>
<feature type="compositionally biased region" description="Polar residues" evidence="1">
    <location>
        <begin position="43"/>
        <end position="56"/>
    </location>
</feature>
<feature type="region of interest" description="Disordered" evidence="1">
    <location>
        <begin position="1"/>
        <end position="56"/>
    </location>
</feature>
<evidence type="ECO:0000313" key="3">
    <source>
        <dbReference type="EMBL" id="OCT45513.1"/>
    </source>
</evidence>
<dbReference type="InterPro" id="IPR036397">
    <property type="entry name" value="RNaseH_sf"/>
</dbReference>
<dbReference type="InterPro" id="IPR012337">
    <property type="entry name" value="RNaseH-like_sf"/>
</dbReference>
<dbReference type="InterPro" id="IPR036085">
    <property type="entry name" value="PAZ_dom_sf"/>
</dbReference>
<dbReference type="VEuPathDB" id="FungiDB:G647_03423"/>
<dbReference type="Pfam" id="PF02170">
    <property type="entry name" value="PAZ"/>
    <property type="match status" value="1"/>
</dbReference>
<dbReference type="Pfam" id="PF08699">
    <property type="entry name" value="ArgoL1"/>
    <property type="match status" value="1"/>
</dbReference>
<dbReference type="InterPro" id="IPR003100">
    <property type="entry name" value="PAZ_dom"/>
</dbReference>
<dbReference type="InterPro" id="IPR045246">
    <property type="entry name" value="Piwi_ago-like"/>
</dbReference>
<dbReference type="Gene3D" id="3.30.420.10">
    <property type="entry name" value="Ribonuclease H-like superfamily/Ribonuclease H"/>
    <property type="match status" value="1"/>
</dbReference>
<dbReference type="OrthoDB" id="10252740at2759"/>
<evidence type="ECO:0000313" key="4">
    <source>
        <dbReference type="Proteomes" id="UP000094526"/>
    </source>
</evidence>
<evidence type="ECO:0000259" key="2">
    <source>
        <dbReference type="PROSITE" id="PS50822"/>
    </source>
</evidence>
<dbReference type="InterPro" id="IPR032472">
    <property type="entry name" value="ArgoL2"/>
</dbReference>
<dbReference type="CDD" id="cd02846">
    <property type="entry name" value="PAZ_argonaute_like"/>
    <property type="match status" value="1"/>
</dbReference>
<dbReference type="VEuPathDB" id="FungiDB:CLCR_01397"/>
<organism evidence="3 4">
    <name type="scientific">Cladophialophora carrionii</name>
    <dbReference type="NCBI Taxonomy" id="86049"/>
    <lineage>
        <taxon>Eukaryota</taxon>
        <taxon>Fungi</taxon>
        <taxon>Dikarya</taxon>
        <taxon>Ascomycota</taxon>
        <taxon>Pezizomycotina</taxon>
        <taxon>Eurotiomycetes</taxon>
        <taxon>Chaetothyriomycetidae</taxon>
        <taxon>Chaetothyriales</taxon>
        <taxon>Herpotrichiellaceae</taxon>
        <taxon>Cladophialophora</taxon>
    </lineage>
</organism>
<dbReference type="InterPro" id="IPR003165">
    <property type="entry name" value="Piwi"/>
</dbReference>
<dbReference type="STRING" id="86049.A0A1C1CAD6"/>
<comment type="caution">
    <text evidence="3">The sequence shown here is derived from an EMBL/GenBank/DDBJ whole genome shotgun (WGS) entry which is preliminary data.</text>
</comment>
<proteinExistence type="predicted"/>
<dbReference type="AlphaFoldDB" id="A0A1C1CAD6"/>
<dbReference type="InterPro" id="IPR032474">
    <property type="entry name" value="Argonaute_N"/>
</dbReference>
<protein>
    <submittedName>
        <fullName evidence="3">Putative RNA interference and protein silencing protein (Qde2)</fullName>
    </submittedName>
</protein>
<dbReference type="Gene3D" id="3.40.50.2300">
    <property type="match status" value="1"/>
</dbReference>
<dbReference type="SMART" id="SM00950">
    <property type="entry name" value="Piwi"/>
    <property type="match status" value="1"/>
</dbReference>
<name>A0A1C1CAD6_9EURO</name>
<dbReference type="SUPFAM" id="SSF53098">
    <property type="entry name" value="Ribonuclease H-like"/>
    <property type="match status" value="1"/>
</dbReference>
<evidence type="ECO:0000256" key="1">
    <source>
        <dbReference type="SAM" id="MobiDB-lite"/>
    </source>
</evidence>
<sequence length="1007" mass="111470">MASGGRGRQVSLPTHSRVSGVDCGSDRRTVDGLALNHGGGQGSMATPQTANNTSASQHAIIKLETDIEQNILKASMHNNTRLPLRPAFGTKGNPITLLTNYMALASTGTVIAYHYDVEFGKDLKTNRAIQYREKARFIQLLLAEYFPQHSPGIVSDFKSTIISNKPLKIDQRGYMVAFRAEEGAAPADDAKRFLLRIQQRAAITISDLIEYLTSTNIAGPLSSKEAILNTLNIIMGHNPKAAPQVASVGSNSHFRKDLPQIATYDLTAGITAWRGYMLSVRAATGRLLVNVQVKHSPFYNHGPLASLMQAYLQANPQNNQGLHKFLKGTCVNTTHIVHKNKAGQQIPNIRVIHGLAEQHDGKKLLHPPVVRKNGAGPQLVEIYIETTPTTSIIPPQPSTYGNTPRPTQTLATGVYVSLYDFFRQNYNIKLNPSLPVVNVGNRDNPTYLPAEVCQVIRGQPYKKQLSPTQTQRMIEFAVRPPEQNQQSIRTEGAAMLMLNQNLNKSHAAFGLSADPSLIHLPGRILTPPRIYYRNSREALLRGSKWDMRNAQFVESRPLNRWTWLIVATNDASGPWESEAAFQQSRALKDFHAKLVEMGIRCAGPKQGIHIKVNPRNLDNIDAEVGSVLRKFPISQAELVLIVLVTESPLVFRRVKFLCDVREGVSNVCVVARKFNQCKQQYFASVALKLNLKLGGCNHKLGSRNQNAMQKKEKKLGIIELGNTMVVGLDVTHPSLDSSQSAPSAVGIVASIDEHLAQWRAEISIQESRKEMVLSLAELMEGRLLKWQQHNGGKLPLNIIIYRDGVSESQYQQVLEDELPRIQSACAKVYPAAKMSPPRLAIIIVGKRHNTRFYATPKEGKAENPQCGTVVDRGVTEARHWDFFMQAHTALKGTARPAHYYVVYDDIFRGFQKHQESTADGSPFSSAADALEDLTHNMSYTFGRATTAVSICPPAYYADLVCDRARLYLNEFFDPSSNASVSSGSRTGGPDSSMVRLHARTAETMFWI</sequence>
<dbReference type="Pfam" id="PF02171">
    <property type="entry name" value="Piwi"/>
    <property type="match status" value="1"/>
</dbReference>
<keyword evidence="4" id="KW-1185">Reference proteome</keyword>
<dbReference type="Pfam" id="PF16486">
    <property type="entry name" value="ArgoN"/>
    <property type="match status" value="1"/>
</dbReference>
<reference evidence="4" key="1">
    <citation type="submission" date="2015-07" db="EMBL/GenBank/DDBJ databases">
        <authorList>
            <person name="Teixeira M.M."/>
            <person name="Souza R.C."/>
            <person name="Almeida L.G."/>
            <person name="Vicente V.A."/>
            <person name="de Hoog S."/>
            <person name="Bocca A.L."/>
            <person name="de Almeida S.R."/>
            <person name="Vasconcelos A.T."/>
            <person name="Felipe M.S."/>
        </authorList>
    </citation>
    <scope>NUCLEOTIDE SEQUENCE [LARGE SCALE GENOMIC DNA]</scope>
    <source>
        <strain evidence="4">KSF</strain>
    </source>
</reference>
<gene>
    <name evidence="3" type="ORF">CLCR_01397</name>
</gene>